<reference evidence="2 3" key="1">
    <citation type="submission" date="2023-11" db="EMBL/GenBank/DDBJ databases">
        <authorList>
            <person name="Cook R."/>
            <person name="Crisci M."/>
            <person name="Pye H."/>
            <person name="Adriaenssens E."/>
            <person name="Santini J."/>
        </authorList>
    </citation>
    <scope>NUCLEOTIDE SEQUENCE [LARGE SCALE GENOMIC DNA]</scope>
    <source>
        <strain evidence="2">Lak_Megaphage_RVC_AP3_GC26</strain>
    </source>
</reference>
<dbReference type="InterPro" id="IPR049214">
    <property type="entry name" value="DUF6808"/>
</dbReference>
<dbReference type="Pfam" id="PF20647">
    <property type="entry name" value="DUF6808"/>
    <property type="match status" value="1"/>
</dbReference>
<name>A0ABZ0Z3K9_9CAUD</name>
<dbReference type="EMBL" id="OR769219">
    <property type="protein sequence ID" value="WQJ51615.1"/>
    <property type="molecule type" value="Genomic_DNA"/>
</dbReference>
<protein>
    <recommendedName>
        <fullName evidence="1">DUF6808 domain-containing protein</fullName>
    </recommendedName>
</protein>
<dbReference type="PROSITE" id="PS51257">
    <property type="entry name" value="PROKAR_LIPOPROTEIN"/>
    <property type="match status" value="1"/>
</dbReference>
<evidence type="ECO:0000259" key="1">
    <source>
        <dbReference type="Pfam" id="PF20647"/>
    </source>
</evidence>
<accession>A0ABZ0Z3K9</accession>
<evidence type="ECO:0000313" key="2">
    <source>
        <dbReference type="EMBL" id="WQJ51615.1"/>
    </source>
</evidence>
<organism evidence="2 3">
    <name type="scientific">phage Lak_Megaphage_RVC_AP3_GC26</name>
    <dbReference type="NCBI Taxonomy" id="3109225"/>
    <lineage>
        <taxon>Viruses</taxon>
        <taxon>Duplodnaviria</taxon>
        <taxon>Heunggongvirae</taxon>
        <taxon>Uroviricota</taxon>
        <taxon>Caudoviricetes</taxon>
        <taxon>Caudoviricetes code 15 clade</taxon>
    </lineage>
</organism>
<evidence type="ECO:0000313" key="3">
    <source>
        <dbReference type="Proteomes" id="UP001348805"/>
    </source>
</evidence>
<dbReference type="Proteomes" id="UP001348805">
    <property type="component" value="Segment"/>
</dbReference>
<sequence length="253" mass="29460">MIIKILDTIKNIFIWLYKKLTFKDYVIILFVMISCVCYMKYRHYESKSIKPPLVIYNSDSLEIYKNKLKNLYVSKKIYVDNIKELQNQNCELAQELKSLKDNPLVITQTKMHTKIDTVYAQSDTIIHGDSIYNLKWHIDEPKGYYAVTGGTDVRKDFSSFSAHIDQFIMNTNLTLDIIEDKSGIRLIGRTDNPYISISNMDGVMFDPSKFKYLKKYYKQKKWSIGPTIGYGLSKDLKLTPYIGIGISYGIIQF</sequence>
<feature type="domain" description="DUF6808" evidence="1">
    <location>
        <begin position="214"/>
        <end position="251"/>
    </location>
</feature>
<keyword evidence="3" id="KW-1185">Reference proteome</keyword>
<proteinExistence type="predicted"/>